<dbReference type="InterPro" id="IPR036188">
    <property type="entry name" value="FAD/NAD-bd_sf"/>
</dbReference>
<evidence type="ECO:0000256" key="5">
    <source>
        <dbReference type="SAM" id="SignalP"/>
    </source>
</evidence>
<evidence type="ECO:0000256" key="2">
    <source>
        <dbReference type="PIRSR" id="PIRSR000137-1"/>
    </source>
</evidence>
<evidence type="ECO:0000256" key="1">
    <source>
        <dbReference type="ARBA" id="ARBA00010790"/>
    </source>
</evidence>
<evidence type="ECO:0000256" key="3">
    <source>
        <dbReference type="PIRSR" id="PIRSR000137-2"/>
    </source>
</evidence>
<organism evidence="7 8">
    <name type="scientific">Podospora didyma</name>
    <dbReference type="NCBI Taxonomy" id="330526"/>
    <lineage>
        <taxon>Eukaryota</taxon>
        <taxon>Fungi</taxon>
        <taxon>Dikarya</taxon>
        <taxon>Ascomycota</taxon>
        <taxon>Pezizomycotina</taxon>
        <taxon>Sordariomycetes</taxon>
        <taxon>Sordariomycetidae</taxon>
        <taxon>Sordariales</taxon>
        <taxon>Podosporaceae</taxon>
        <taxon>Podospora</taxon>
    </lineage>
</organism>
<evidence type="ECO:0000259" key="6">
    <source>
        <dbReference type="PROSITE" id="PS00624"/>
    </source>
</evidence>
<feature type="domain" description="Glucose-methanol-choline oxidoreductase N-terminal" evidence="6">
    <location>
        <begin position="316"/>
        <end position="330"/>
    </location>
</feature>
<evidence type="ECO:0000313" key="7">
    <source>
        <dbReference type="EMBL" id="KAK3390279.1"/>
    </source>
</evidence>
<evidence type="ECO:0000313" key="8">
    <source>
        <dbReference type="Proteomes" id="UP001285441"/>
    </source>
</evidence>
<comment type="caution">
    <text evidence="7">The sequence shown here is derived from an EMBL/GenBank/DDBJ whole genome shotgun (WGS) entry which is preliminary data.</text>
</comment>
<dbReference type="PANTHER" id="PTHR11552">
    <property type="entry name" value="GLUCOSE-METHANOL-CHOLINE GMC OXIDOREDUCTASE"/>
    <property type="match status" value="1"/>
</dbReference>
<proteinExistence type="inferred from homology"/>
<dbReference type="Gene3D" id="3.50.50.60">
    <property type="entry name" value="FAD/NAD(P)-binding domain"/>
    <property type="match status" value="1"/>
</dbReference>
<dbReference type="PIRSF" id="PIRSF000137">
    <property type="entry name" value="Alcohol_oxidase"/>
    <property type="match status" value="1"/>
</dbReference>
<feature type="signal peptide" evidence="5">
    <location>
        <begin position="1"/>
        <end position="21"/>
    </location>
</feature>
<dbReference type="GO" id="GO:0044550">
    <property type="term" value="P:secondary metabolite biosynthetic process"/>
    <property type="evidence" value="ECO:0007669"/>
    <property type="project" value="TreeGrafter"/>
</dbReference>
<gene>
    <name evidence="7" type="ORF">B0H63DRAFT_538499</name>
</gene>
<protein>
    <submittedName>
        <fullName evidence="7">GMC oxidoreductase-domain-containing protein</fullName>
    </submittedName>
</protein>
<dbReference type="InterPro" id="IPR012132">
    <property type="entry name" value="GMC_OxRdtase"/>
</dbReference>
<feature type="active site" description="Proton acceptor" evidence="2">
    <location>
        <position position="615"/>
    </location>
</feature>
<reference evidence="7" key="1">
    <citation type="journal article" date="2023" name="Mol. Phylogenet. Evol.">
        <title>Genome-scale phylogeny and comparative genomics of the fungal order Sordariales.</title>
        <authorList>
            <person name="Hensen N."/>
            <person name="Bonometti L."/>
            <person name="Westerberg I."/>
            <person name="Brannstrom I.O."/>
            <person name="Guillou S."/>
            <person name="Cros-Aarteil S."/>
            <person name="Calhoun S."/>
            <person name="Haridas S."/>
            <person name="Kuo A."/>
            <person name="Mondo S."/>
            <person name="Pangilinan J."/>
            <person name="Riley R."/>
            <person name="LaButti K."/>
            <person name="Andreopoulos B."/>
            <person name="Lipzen A."/>
            <person name="Chen C."/>
            <person name="Yan M."/>
            <person name="Daum C."/>
            <person name="Ng V."/>
            <person name="Clum A."/>
            <person name="Steindorff A."/>
            <person name="Ohm R.A."/>
            <person name="Martin F."/>
            <person name="Silar P."/>
            <person name="Natvig D.O."/>
            <person name="Lalanne C."/>
            <person name="Gautier V."/>
            <person name="Ament-Velasquez S.L."/>
            <person name="Kruys A."/>
            <person name="Hutchinson M.I."/>
            <person name="Powell A.J."/>
            <person name="Barry K."/>
            <person name="Miller A.N."/>
            <person name="Grigoriev I.V."/>
            <person name="Debuchy R."/>
            <person name="Gladieux P."/>
            <person name="Hiltunen Thoren M."/>
            <person name="Johannesson H."/>
        </authorList>
    </citation>
    <scope>NUCLEOTIDE SEQUENCE</scope>
    <source>
        <strain evidence="7">CBS 232.78</strain>
    </source>
</reference>
<comment type="cofactor">
    <cofactor evidence="3">
        <name>FAD</name>
        <dbReference type="ChEBI" id="CHEBI:57692"/>
    </cofactor>
</comment>
<dbReference type="AlphaFoldDB" id="A0AAE0U4K7"/>
<feature type="binding site" evidence="3">
    <location>
        <begin position="124"/>
        <end position="127"/>
    </location>
    <ligand>
        <name>FAD</name>
        <dbReference type="ChEBI" id="CHEBI:57692"/>
    </ligand>
</feature>
<feature type="region of interest" description="Disordered" evidence="4">
    <location>
        <begin position="632"/>
        <end position="680"/>
    </location>
</feature>
<reference evidence="7" key="2">
    <citation type="submission" date="2023-06" db="EMBL/GenBank/DDBJ databases">
        <authorList>
            <consortium name="Lawrence Berkeley National Laboratory"/>
            <person name="Haridas S."/>
            <person name="Hensen N."/>
            <person name="Bonometti L."/>
            <person name="Westerberg I."/>
            <person name="Brannstrom I.O."/>
            <person name="Guillou S."/>
            <person name="Cros-Aarteil S."/>
            <person name="Calhoun S."/>
            <person name="Kuo A."/>
            <person name="Mondo S."/>
            <person name="Pangilinan J."/>
            <person name="Riley R."/>
            <person name="LaButti K."/>
            <person name="Andreopoulos B."/>
            <person name="Lipzen A."/>
            <person name="Chen C."/>
            <person name="Yanf M."/>
            <person name="Daum C."/>
            <person name="Ng V."/>
            <person name="Clum A."/>
            <person name="Steindorff A."/>
            <person name="Ohm R."/>
            <person name="Martin F."/>
            <person name="Silar P."/>
            <person name="Natvig D."/>
            <person name="Lalanne C."/>
            <person name="Gautier V."/>
            <person name="Ament-velasquez S.L."/>
            <person name="Kruys A."/>
            <person name="Hutchinson M.I."/>
            <person name="Powell A.J."/>
            <person name="Barry K."/>
            <person name="Miller A.N."/>
            <person name="Grigoriev I.V."/>
            <person name="Debuchy R."/>
            <person name="Gladieux P."/>
            <person name="Thoren M.H."/>
            <person name="Johannesson H."/>
        </authorList>
    </citation>
    <scope>NUCLEOTIDE SEQUENCE</scope>
    <source>
        <strain evidence="7">CBS 232.78</strain>
    </source>
</reference>
<dbReference type="GO" id="GO:0016614">
    <property type="term" value="F:oxidoreductase activity, acting on CH-OH group of donors"/>
    <property type="evidence" value="ECO:0007669"/>
    <property type="project" value="InterPro"/>
</dbReference>
<sequence>MTLSALFGLALLCAFLPATYSLFLHPSNASSFLLPSYDYIIIGGGISGLVVANRLSEDSNVTVLVLEAGELDSSTELVTAPGMIGRGWNPSYDWNFTTAPQKFLDNRTRSLPQGHVVGGGSIVNGMVWTRGSAADYDAWHSLGNLGWNWRSLLPYFMKSETFTPNEDPGLATEMHIHPDMSVHGTIGPLQVAYPNFIYNQSSNFLQGISELGVSLLDDANAGVSAGAMIIPSSLSPRSQSRSSSRTAYLNSVIGRANLHIAVQQTTTQILISEFATNIIAPPFGHLRRAIGVEFTTSAESSRQNVSCRREVILAAGAIMTPVLLQVSGIGPASILNELNIPVQVDLPGVGQNFQDHPMVHSFYNYTEPGLFSTANLTGDTLHRFEDEYFTNHTGPLTAPLISTVAFPSLQTLTANWSSILSTVSVSSVNASLPSEANLEQHPSIIRGYQRQRHVLLSLLRKNDVGSLEIMVDSVGTLTVGLMHPFSRGVVRALSSDILSSGSVASNILLDPRYCAQPEDCAILLAGLEFNNRILDTLPMQVLAPNPPAPWNNASTPDEMAAAIRRGTTTEFHPCGTTSMMPLDLGGVVNPRLMVYGMANLRVVDAGIMPLIPAAHLQAAVYAVAEKAADMIKQDQHKKTSSTPRPCKPKVSMSPILPSKPNNFPPNHRHGMARKQTQNIY</sequence>
<dbReference type="Gene3D" id="3.30.560.10">
    <property type="entry name" value="Glucose Oxidase, domain 3"/>
    <property type="match status" value="1"/>
</dbReference>
<dbReference type="PANTHER" id="PTHR11552:SF115">
    <property type="entry name" value="DEHYDROGENASE XPTC-RELATED"/>
    <property type="match status" value="1"/>
</dbReference>
<evidence type="ECO:0000256" key="4">
    <source>
        <dbReference type="SAM" id="MobiDB-lite"/>
    </source>
</evidence>
<feature type="chain" id="PRO_5042231885" evidence="5">
    <location>
        <begin position="22"/>
        <end position="680"/>
    </location>
</feature>
<dbReference type="InterPro" id="IPR000172">
    <property type="entry name" value="GMC_OxRdtase_N"/>
</dbReference>
<accession>A0AAE0U4K7</accession>
<dbReference type="Pfam" id="PF05199">
    <property type="entry name" value="GMC_oxred_C"/>
    <property type="match status" value="1"/>
</dbReference>
<dbReference type="PROSITE" id="PS00624">
    <property type="entry name" value="GMC_OXRED_2"/>
    <property type="match status" value="1"/>
</dbReference>
<dbReference type="InterPro" id="IPR007867">
    <property type="entry name" value="GMC_OxRtase_C"/>
</dbReference>
<feature type="binding site" evidence="3">
    <location>
        <position position="116"/>
    </location>
    <ligand>
        <name>FAD</name>
        <dbReference type="ChEBI" id="CHEBI:57692"/>
    </ligand>
</feature>
<dbReference type="Proteomes" id="UP001285441">
    <property type="component" value="Unassembled WGS sequence"/>
</dbReference>
<feature type="active site" description="Proton donor" evidence="2">
    <location>
        <position position="572"/>
    </location>
</feature>
<keyword evidence="3" id="KW-0274">FAD</keyword>
<dbReference type="Pfam" id="PF00732">
    <property type="entry name" value="GMC_oxred_N"/>
    <property type="match status" value="1"/>
</dbReference>
<name>A0AAE0U4K7_9PEZI</name>
<keyword evidence="8" id="KW-1185">Reference proteome</keyword>
<dbReference type="SUPFAM" id="SSF51905">
    <property type="entry name" value="FAD/NAD(P)-binding domain"/>
    <property type="match status" value="1"/>
</dbReference>
<comment type="similarity">
    <text evidence="1">Belongs to the GMC oxidoreductase family.</text>
</comment>
<dbReference type="GO" id="GO:0050660">
    <property type="term" value="F:flavin adenine dinucleotide binding"/>
    <property type="evidence" value="ECO:0007669"/>
    <property type="project" value="InterPro"/>
</dbReference>
<keyword evidence="3" id="KW-0285">Flavoprotein</keyword>
<keyword evidence="5" id="KW-0732">Signal</keyword>
<dbReference type="SUPFAM" id="SSF54373">
    <property type="entry name" value="FAD-linked reductases, C-terminal domain"/>
    <property type="match status" value="1"/>
</dbReference>
<dbReference type="EMBL" id="JAULSW010000002">
    <property type="protein sequence ID" value="KAK3390279.1"/>
    <property type="molecule type" value="Genomic_DNA"/>
</dbReference>